<dbReference type="GO" id="GO:0032259">
    <property type="term" value="P:methylation"/>
    <property type="evidence" value="ECO:0007669"/>
    <property type="project" value="UniProtKB-KW"/>
</dbReference>
<dbReference type="InterPro" id="IPR041698">
    <property type="entry name" value="Methyltransf_25"/>
</dbReference>
<dbReference type="AlphaFoldDB" id="A0A841GVT7"/>
<sequence>MNRRGWWDGYFDETFVDIYRDFLTPARTQKEIAGLREMAPLPPDAEVLDVACGWGRHSVEMARNGFRVTGMDWSETLLARARRRAVGAGVEVEWVQGDMREILWESRFDLVVSMYSSLGYFLSDEEDLQVLRGAAKALKPDGVFVMETMHRDHIVSAFAERDWWETEGGATVWVEREFDAIEGVSREWTRWSRGKEIGEKYHELRIRSATEWDALLRQAGLIPVDFWGDWELQPFLHTSPDLIVVCRKA</sequence>
<evidence type="ECO:0000256" key="2">
    <source>
        <dbReference type="ARBA" id="ARBA00022679"/>
    </source>
</evidence>
<organism evidence="4 5">
    <name type="scientific">Longimicrobium terrae</name>
    <dbReference type="NCBI Taxonomy" id="1639882"/>
    <lineage>
        <taxon>Bacteria</taxon>
        <taxon>Pseudomonadati</taxon>
        <taxon>Gemmatimonadota</taxon>
        <taxon>Longimicrobiia</taxon>
        <taxon>Longimicrobiales</taxon>
        <taxon>Longimicrobiaceae</taxon>
        <taxon>Longimicrobium</taxon>
    </lineage>
</organism>
<dbReference type="InterPro" id="IPR029063">
    <property type="entry name" value="SAM-dependent_MTases_sf"/>
</dbReference>
<name>A0A841GVT7_9BACT</name>
<evidence type="ECO:0000256" key="1">
    <source>
        <dbReference type="ARBA" id="ARBA00022603"/>
    </source>
</evidence>
<dbReference type="Gene3D" id="2.20.25.110">
    <property type="entry name" value="S-adenosyl-L-methionine-dependent methyltransferases"/>
    <property type="match status" value="1"/>
</dbReference>
<dbReference type="SUPFAM" id="SSF53335">
    <property type="entry name" value="S-adenosyl-L-methionine-dependent methyltransferases"/>
    <property type="match status" value="1"/>
</dbReference>
<accession>A0A841GVT7</accession>
<dbReference type="PANTHER" id="PTHR43861:SF1">
    <property type="entry name" value="TRANS-ACONITATE 2-METHYLTRANSFERASE"/>
    <property type="match status" value="1"/>
</dbReference>
<dbReference type="PANTHER" id="PTHR43861">
    <property type="entry name" value="TRANS-ACONITATE 2-METHYLTRANSFERASE-RELATED"/>
    <property type="match status" value="1"/>
</dbReference>
<dbReference type="RefSeq" id="WP_170036276.1">
    <property type="nucleotide sequence ID" value="NZ_JABDTL010000002.1"/>
</dbReference>
<protein>
    <submittedName>
        <fullName evidence="4">Cyclopropane fatty-acyl-phospholipid synthase-like methyltransferase</fullName>
    </submittedName>
</protein>
<comment type="caution">
    <text evidence="4">The sequence shown here is derived from an EMBL/GenBank/DDBJ whole genome shotgun (WGS) entry which is preliminary data.</text>
</comment>
<keyword evidence="1 4" id="KW-0489">Methyltransferase</keyword>
<dbReference type="Proteomes" id="UP000582837">
    <property type="component" value="Unassembled WGS sequence"/>
</dbReference>
<reference evidence="4 5" key="1">
    <citation type="submission" date="2020-08" db="EMBL/GenBank/DDBJ databases">
        <title>Genomic Encyclopedia of Type Strains, Phase IV (KMG-IV): sequencing the most valuable type-strain genomes for metagenomic binning, comparative biology and taxonomic classification.</title>
        <authorList>
            <person name="Goeker M."/>
        </authorList>
    </citation>
    <scope>NUCLEOTIDE SEQUENCE [LARGE SCALE GENOMIC DNA]</scope>
    <source>
        <strain evidence="4 5">DSM 29007</strain>
    </source>
</reference>
<dbReference type="Gene3D" id="3.40.50.150">
    <property type="entry name" value="Vaccinia Virus protein VP39"/>
    <property type="match status" value="1"/>
</dbReference>
<keyword evidence="2 4" id="KW-0808">Transferase</keyword>
<evidence type="ECO:0000259" key="3">
    <source>
        <dbReference type="Pfam" id="PF13649"/>
    </source>
</evidence>
<feature type="domain" description="Methyltransferase" evidence="3">
    <location>
        <begin position="47"/>
        <end position="142"/>
    </location>
</feature>
<dbReference type="GO" id="GO:0008168">
    <property type="term" value="F:methyltransferase activity"/>
    <property type="evidence" value="ECO:0007669"/>
    <property type="project" value="UniProtKB-KW"/>
</dbReference>
<evidence type="ECO:0000313" key="4">
    <source>
        <dbReference type="EMBL" id="MBB6069664.1"/>
    </source>
</evidence>
<evidence type="ECO:0000313" key="5">
    <source>
        <dbReference type="Proteomes" id="UP000582837"/>
    </source>
</evidence>
<keyword evidence="5" id="KW-1185">Reference proteome</keyword>
<dbReference type="EMBL" id="JACHIA010000003">
    <property type="protein sequence ID" value="MBB6069664.1"/>
    <property type="molecule type" value="Genomic_DNA"/>
</dbReference>
<dbReference type="CDD" id="cd02440">
    <property type="entry name" value="AdoMet_MTases"/>
    <property type="match status" value="1"/>
</dbReference>
<dbReference type="Pfam" id="PF13649">
    <property type="entry name" value="Methyltransf_25"/>
    <property type="match status" value="1"/>
</dbReference>
<proteinExistence type="predicted"/>
<gene>
    <name evidence="4" type="ORF">HNQ61_001281</name>
</gene>